<evidence type="ECO:0000259" key="2">
    <source>
        <dbReference type="SMART" id="SM00905"/>
    </source>
</evidence>
<dbReference type="InterPro" id="IPR043133">
    <property type="entry name" value="GTP-CH-I_C/QueF"/>
</dbReference>
<comment type="similarity">
    <text evidence="1">Belongs to the DHNA family.</text>
</comment>
<dbReference type="NCBIfam" id="TIGR00525">
    <property type="entry name" value="folB"/>
    <property type="match status" value="1"/>
</dbReference>
<protein>
    <recommendedName>
        <fullName evidence="1">7,8-dihydroneopterin aldolase</fullName>
        <ecNumber evidence="1">4.1.2.25</ecNumber>
    </recommendedName>
</protein>
<dbReference type="InterPro" id="IPR006157">
    <property type="entry name" value="FolB_dom"/>
</dbReference>
<dbReference type="Pfam" id="PF02152">
    <property type="entry name" value="FolB"/>
    <property type="match status" value="1"/>
</dbReference>
<gene>
    <name evidence="3" type="primary">folB</name>
    <name evidence="3" type="ORF">JG731_01485</name>
</gene>
<comment type="pathway">
    <text evidence="1">Cofactor biosynthesis; tetrahydrofolate biosynthesis; 2-amino-4-hydroxy-6-hydroxymethyl-7,8-dihydropteridine diphosphate from 7,8-dihydroneopterin triphosphate: step 3/4.</text>
</comment>
<dbReference type="CDD" id="cd00534">
    <property type="entry name" value="DHNA_DHNTPE"/>
    <property type="match status" value="1"/>
</dbReference>
<comment type="caution">
    <text evidence="3">The sequence shown here is derived from an EMBL/GenBank/DDBJ whole genome shotgun (WGS) entry which is preliminary data.</text>
</comment>
<keyword evidence="1 3" id="KW-0456">Lyase</keyword>
<dbReference type="EMBL" id="JAEMHH010000011">
    <property type="protein sequence ID" value="MBX6680027.1"/>
    <property type="molecule type" value="Genomic_DNA"/>
</dbReference>
<feature type="domain" description="Dihydroneopterin aldolase/epimerase" evidence="2">
    <location>
        <begin position="3"/>
        <end position="114"/>
    </location>
</feature>
<dbReference type="InterPro" id="IPR006156">
    <property type="entry name" value="Dihydroneopterin_aldolase"/>
</dbReference>
<evidence type="ECO:0000313" key="3">
    <source>
        <dbReference type="EMBL" id="MBX6680027.1"/>
    </source>
</evidence>
<evidence type="ECO:0000256" key="1">
    <source>
        <dbReference type="RuleBase" id="RU362079"/>
    </source>
</evidence>
<reference evidence="3 4" key="1">
    <citation type="journal article" date="2021" name="Sci. Rep.">
        <title>Genetic and phenotypic analysis of the pathogenic potential of two novel Chlamydia gallinacea strains compared to Chlamydia psittaci.</title>
        <authorList>
            <person name="Heijne M."/>
            <person name="Jelocnik M."/>
            <person name="Umanets A."/>
            <person name="Brouwer M.S.M."/>
            <person name="Dinkla A."/>
            <person name="Harders F."/>
            <person name="van Keulen L.J.M."/>
            <person name="Roest H.J."/>
            <person name="Schaafsma F."/>
            <person name="Velkers F.C."/>
            <person name="van der Goot J.A."/>
            <person name="Pannekoek Y."/>
            <person name="Koets A.P."/>
        </authorList>
    </citation>
    <scope>NUCLEOTIDE SEQUENCE [LARGE SCALE GENOMIC DNA]</scope>
    <source>
        <strain evidence="3 4">NL_F725</strain>
    </source>
</reference>
<organism evidence="3 4">
    <name type="scientific">Chlamydia gallinacea</name>
    <dbReference type="NCBI Taxonomy" id="1457153"/>
    <lineage>
        <taxon>Bacteria</taxon>
        <taxon>Pseudomonadati</taxon>
        <taxon>Chlamydiota</taxon>
        <taxon>Chlamydiia</taxon>
        <taxon>Chlamydiales</taxon>
        <taxon>Chlamydiaceae</taxon>
        <taxon>Chlamydia/Chlamydophila group</taxon>
        <taxon>Chlamydia</taxon>
    </lineage>
</organism>
<dbReference type="Gene3D" id="3.30.1130.10">
    <property type="match status" value="1"/>
</dbReference>
<dbReference type="EC" id="4.1.2.25" evidence="1"/>
<comment type="function">
    <text evidence="1">Catalyzes the conversion of 7,8-dihydroneopterin to 6-hydroxymethyl-7,8-dihydropterin.</text>
</comment>
<dbReference type="Proteomes" id="UP000781104">
    <property type="component" value="Unassembled WGS sequence"/>
</dbReference>
<dbReference type="SMART" id="SM00905">
    <property type="entry name" value="FolB"/>
    <property type="match status" value="1"/>
</dbReference>
<dbReference type="NCBIfam" id="TIGR00526">
    <property type="entry name" value="folB_dom"/>
    <property type="match status" value="1"/>
</dbReference>
<evidence type="ECO:0000313" key="4">
    <source>
        <dbReference type="Proteomes" id="UP000781104"/>
    </source>
</evidence>
<comment type="catalytic activity">
    <reaction evidence="1">
        <text>7,8-dihydroneopterin = 6-hydroxymethyl-7,8-dihydropterin + glycolaldehyde</text>
        <dbReference type="Rhea" id="RHEA:10540"/>
        <dbReference type="ChEBI" id="CHEBI:17001"/>
        <dbReference type="ChEBI" id="CHEBI:17071"/>
        <dbReference type="ChEBI" id="CHEBI:44841"/>
        <dbReference type="EC" id="4.1.2.25"/>
    </reaction>
</comment>
<dbReference type="GO" id="GO:0004150">
    <property type="term" value="F:dihydroneopterin aldolase activity"/>
    <property type="evidence" value="ECO:0007669"/>
    <property type="project" value="UniProtKB-EC"/>
</dbReference>
<name>A0ABS7IR33_9CHLA</name>
<accession>A0ABS7IR33</accession>
<dbReference type="SUPFAM" id="SSF55620">
    <property type="entry name" value="Tetrahydrobiopterin biosynthesis enzymes-like"/>
    <property type="match status" value="1"/>
</dbReference>
<sequence>MPNFRVWVRLGCSSEERHFKQPILVSLSLSFKEEPRACVSDDLNDATCYVKLTSLIEEVVDTHSCALIEHLSALIMRALEAELAGQVSQIDLEVSKERPPIPNVLQPICFKISKQFFG</sequence>
<keyword evidence="4" id="KW-1185">Reference proteome</keyword>
<proteinExistence type="inferred from homology"/>
<keyword evidence="1" id="KW-0289">Folate biosynthesis</keyword>